<keyword evidence="4" id="KW-1185">Reference proteome</keyword>
<keyword evidence="2" id="KW-1133">Transmembrane helix</keyword>
<gene>
    <name evidence="3" type="ORF">CFK41_10720</name>
</gene>
<dbReference type="EMBL" id="CP023564">
    <property type="protein sequence ID" value="ATG55177.1"/>
    <property type="molecule type" value="Genomic_DNA"/>
</dbReference>
<proteinExistence type="predicted"/>
<evidence type="ECO:0000313" key="4">
    <source>
        <dbReference type="Proteomes" id="UP000217889"/>
    </source>
</evidence>
<accession>A0A291GY87</accession>
<dbReference type="AlphaFoldDB" id="A0A291GY87"/>
<sequence length="85" mass="9125">MSKQDVADAPRAQVHEDENVTSKGNSLGLSIVLFAVLFCLFAGGLYVMSLISMDNPSVLTFCGGLAMCIVALLATFDLVPRFLNR</sequence>
<feature type="region of interest" description="Disordered" evidence="1">
    <location>
        <begin position="1"/>
        <end position="23"/>
    </location>
</feature>
<evidence type="ECO:0000256" key="2">
    <source>
        <dbReference type="SAM" id="Phobius"/>
    </source>
</evidence>
<name>A0A291GY87_9MICO</name>
<dbReference type="OrthoDB" id="4793952at2"/>
<feature type="transmembrane region" description="Helical" evidence="2">
    <location>
        <begin position="58"/>
        <end position="79"/>
    </location>
</feature>
<dbReference type="Proteomes" id="UP000217889">
    <property type="component" value="Chromosome"/>
</dbReference>
<organism evidence="3 4">
    <name type="scientific">Brachybacterium ginsengisoli</name>
    <dbReference type="NCBI Taxonomy" id="1331682"/>
    <lineage>
        <taxon>Bacteria</taxon>
        <taxon>Bacillati</taxon>
        <taxon>Actinomycetota</taxon>
        <taxon>Actinomycetes</taxon>
        <taxon>Micrococcales</taxon>
        <taxon>Dermabacteraceae</taxon>
        <taxon>Brachybacterium</taxon>
    </lineage>
</organism>
<evidence type="ECO:0000256" key="1">
    <source>
        <dbReference type="SAM" id="MobiDB-lite"/>
    </source>
</evidence>
<keyword evidence="2" id="KW-0812">Transmembrane</keyword>
<keyword evidence="2" id="KW-0472">Membrane</keyword>
<feature type="compositionally biased region" description="Basic and acidic residues" evidence="1">
    <location>
        <begin position="1"/>
        <end position="20"/>
    </location>
</feature>
<dbReference type="RefSeq" id="WP_096799641.1">
    <property type="nucleotide sequence ID" value="NZ_CP023564.1"/>
</dbReference>
<feature type="transmembrane region" description="Helical" evidence="2">
    <location>
        <begin position="31"/>
        <end position="52"/>
    </location>
</feature>
<protein>
    <submittedName>
        <fullName evidence="3">Uncharacterized protein</fullName>
    </submittedName>
</protein>
<dbReference type="KEGG" id="bgg:CFK41_10720"/>
<evidence type="ECO:0000313" key="3">
    <source>
        <dbReference type="EMBL" id="ATG55177.1"/>
    </source>
</evidence>
<reference evidence="3 4" key="1">
    <citation type="journal article" date="2014" name="Int. J. Syst. Evol. Microbiol.">
        <title>Brachybacterium ginsengisoli sp. nov., isolated from soil of a ginseng field.</title>
        <authorList>
            <person name="Hoang V.A."/>
            <person name="Kim Y.J."/>
            <person name="Nguyen N.L."/>
            <person name="Yang D.C."/>
        </authorList>
    </citation>
    <scope>NUCLEOTIDE SEQUENCE [LARGE SCALE GENOMIC DNA]</scope>
    <source>
        <strain evidence="3 4">DCY80</strain>
    </source>
</reference>